<dbReference type="Proteomes" id="UP000176952">
    <property type="component" value="Unassembled WGS sequence"/>
</dbReference>
<gene>
    <name evidence="1" type="ORF">A3F54_02485</name>
</gene>
<reference evidence="1 2" key="1">
    <citation type="journal article" date="2016" name="Nat. Commun.">
        <title>Thousands of microbial genomes shed light on interconnected biogeochemical processes in an aquifer system.</title>
        <authorList>
            <person name="Anantharaman K."/>
            <person name="Brown C.T."/>
            <person name="Hug L.A."/>
            <person name="Sharon I."/>
            <person name="Castelle C.J."/>
            <person name="Probst A.J."/>
            <person name="Thomas B.C."/>
            <person name="Singh A."/>
            <person name="Wilkins M.J."/>
            <person name="Karaoz U."/>
            <person name="Brodie E.L."/>
            <person name="Williams K.H."/>
            <person name="Hubbard S.S."/>
            <person name="Banfield J.F."/>
        </authorList>
    </citation>
    <scope>NUCLEOTIDE SEQUENCE [LARGE SCALE GENOMIC DNA]</scope>
</reference>
<dbReference type="AlphaFoldDB" id="A0A1G2AX25"/>
<protein>
    <submittedName>
        <fullName evidence="1">Uncharacterized protein</fullName>
    </submittedName>
</protein>
<accession>A0A1G2AX25</accession>
<dbReference type="EMBL" id="MHKD01000043">
    <property type="protein sequence ID" value="OGY81474.1"/>
    <property type="molecule type" value="Genomic_DNA"/>
</dbReference>
<organism evidence="1 2">
    <name type="scientific">Candidatus Kerfeldbacteria bacterium RIFCSPHIGHO2_12_FULL_48_17</name>
    <dbReference type="NCBI Taxonomy" id="1798542"/>
    <lineage>
        <taxon>Bacteria</taxon>
        <taxon>Candidatus Kerfeldiibacteriota</taxon>
    </lineage>
</organism>
<comment type="caution">
    <text evidence="1">The sequence shown here is derived from an EMBL/GenBank/DDBJ whole genome shotgun (WGS) entry which is preliminary data.</text>
</comment>
<name>A0A1G2AX25_9BACT</name>
<evidence type="ECO:0000313" key="2">
    <source>
        <dbReference type="Proteomes" id="UP000176952"/>
    </source>
</evidence>
<evidence type="ECO:0000313" key="1">
    <source>
        <dbReference type="EMBL" id="OGY81474.1"/>
    </source>
</evidence>
<sequence length="66" mass="7284">MGIQLMLSEGILETHEVSYCVSKQAGALQSPDEKTRKQFFISLGKTFATGFKNAANFRRCLDAVIS</sequence>
<proteinExistence type="predicted"/>